<reference evidence="2 3" key="1">
    <citation type="submission" date="2017-11" db="EMBL/GenBank/DDBJ databases">
        <title>Draft genome sequence of Mitsuaria sp. HWN-4.</title>
        <authorList>
            <person name="Gundlapally S.R."/>
        </authorList>
    </citation>
    <scope>NUCLEOTIDE SEQUENCE [LARGE SCALE GENOMIC DNA]</scope>
    <source>
        <strain evidence="2 3">HWN-4</strain>
    </source>
</reference>
<organism evidence="2 3">
    <name type="scientific">Roseateles chitinivorans</name>
    <dbReference type="NCBI Taxonomy" id="2917965"/>
    <lineage>
        <taxon>Bacteria</taxon>
        <taxon>Pseudomonadati</taxon>
        <taxon>Pseudomonadota</taxon>
        <taxon>Betaproteobacteria</taxon>
        <taxon>Burkholderiales</taxon>
        <taxon>Sphaerotilaceae</taxon>
        <taxon>Roseateles</taxon>
    </lineage>
</organism>
<dbReference type="Proteomes" id="UP000231501">
    <property type="component" value="Unassembled WGS sequence"/>
</dbReference>
<dbReference type="GO" id="GO:0016747">
    <property type="term" value="F:acyltransferase activity, transferring groups other than amino-acyl groups"/>
    <property type="evidence" value="ECO:0007669"/>
    <property type="project" value="InterPro"/>
</dbReference>
<protein>
    <recommendedName>
        <fullName evidence="1">N-acetyltransferase domain-containing protein</fullName>
    </recommendedName>
</protein>
<comment type="caution">
    <text evidence="2">The sequence shown here is derived from an EMBL/GenBank/DDBJ whole genome shotgun (WGS) entry which is preliminary data.</text>
</comment>
<evidence type="ECO:0000313" key="3">
    <source>
        <dbReference type="Proteomes" id="UP000231501"/>
    </source>
</evidence>
<dbReference type="SUPFAM" id="SSF55729">
    <property type="entry name" value="Acyl-CoA N-acyltransferases (Nat)"/>
    <property type="match status" value="1"/>
</dbReference>
<dbReference type="EMBL" id="PEOG01000008">
    <property type="protein sequence ID" value="PIM54701.1"/>
    <property type="molecule type" value="Genomic_DNA"/>
</dbReference>
<feature type="domain" description="N-acetyltransferase" evidence="1">
    <location>
        <begin position="21"/>
        <end position="184"/>
    </location>
</feature>
<sequence length="184" mass="20064">MKSLLENLRAKFFGTAPTLHVDIRAARPDDAQFIFELSMQQVLKGHLNTDYLLPAAQKGFAAQVGAAIGDAPVPMPGERNGAGARVAVMTIAEEPVGFAWFLEERPGSWDADVELHLVALEEQFHGRGLGRLLVEKTLASVNSKRIYARCKPASSRMLALLKARGFAEKGPRTPSGTVTVEQRR</sequence>
<accession>A0A2G9CE40</accession>
<keyword evidence="3" id="KW-1185">Reference proteome</keyword>
<name>A0A2G9CE40_9BURK</name>
<dbReference type="RefSeq" id="WP_099860080.1">
    <property type="nucleotide sequence ID" value="NZ_PEOG01000008.1"/>
</dbReference>
<proteinExistence type="predicted"/>
<dbReference type="InterPro" id="IPR000182">
    <property type="entry name" value="GNAT_dom"/>
</dbReference>
<dbReference type="AlphaFoldDB" id="A0A2G9CE40"/>
<evidence type="ECO:0000313" key="2">
    <source>
        <dbReference type="EMBL" id="PIM54701.1"/>
    </source>
</evidence>
<gene>
    <name evidence="2" type="ORF">CS062_03560</name>
</gene>
<evidence type="ECO:0000259" key="1">
    <source>
        <dbReference type="PROSITE" id="PS51186"/>
    </source>
</evidence>
<dbReference type="Pfam" id="PF00583">
    <property type="entry name" value="Acetyltransf_1"/>
    <property type="match status" value="1"/>
</dbReference>
<dbReference type="PROSITE" id="PS51186">
    <property type="entry name" value="GNAT"/>
    <property type="match status" value="1"/>
</dbReference>
<dbReference type="OrthoDB" id="143110at2"/>
<dbReference type="Gene3D" id="3.40.630.30">
    <property type="match status" value="1"/>
</dbReference>
<dbReference type="InterPro" id="IPR016181">
    <property type="entry name" value="Acyl_CoA_acyltransferase"/>
</dbReference>
<dbReference type="CDD" id="cd04301">
    <property type="entry name" value="NAT_SF"/>
    <property type="match status" value="1"/>
</dbReference>